<protein>
    <submittedName>
        <fullName evidence="10">Aste57867_1180 protein</fullName>
    </submittedName>
</protein>
<keyword evidence="5" id="KW-0106">Calcium</keyword>
<evidence type="ECO:0000256" key="6">
    <source>
        <dbReference type="ARBA" id="ARBA00023288"/>
    </source>
</evidence>
<evidence type="ECO:0000256" key="1">
    <source>
        <dbReference type="ARBA" id="ARBA00006049"/>
    </source>
</evidence>
<dbReference type="InterPro" id="IPR018247">
    <property type="entry name" value="EF_Hand_1_Ca_BS"/>
</dbReference>
<evidence type="ECO:0000256" key="7">
    <source>
        <dbReference type="SAM" id="MobiDB-lite"/>
    </source>
</evidence>
<dbReference type="EMBL" id="CAADRA010000083">
    <property type="protein sequence ID" value="VFT78400.1"/>
    <property type="molecule type" value="Genomic_DNA"/>
</dbReference>
<evidence type="ECO:0000256" key="2">
    <source>
        <dbReference type="ARBA" id="ARBA00022707"/>
    </source>
</evidence>
<accession>A0A485K7X2</accession>
<keyword evidence="6" id="KW-0449">Lipoprotein</keyword>
<dbReference type="SMART" id="SM00054">
    <property type="entry name" value="EFh"/>
    <property type="match status" value="3"/>
</dbReference>
<dbReference type="Pfam" id="PF13499">
    <property type="entry name" value="EF-hand_7"/>
    <property type="match status" value="1"/>
</dbReference>
<keyword evidence="11" id="KW-1185">Reference proteome</keyword>
<feature type="domain" description="EF-hand" evidence="8">
    <location>
        <begin position="617"/>
        <end position="652"/>
    </location>
</feature>
<evidence type="ECO:0000313" key="11">
    <source>
        <dbReference type="Proteomes" id="UP000332933"/>
    </source>
</evidence>
<keyword evidence="4" id="KW-0677">Repeat</keyword>
<dbReference type="PANTHER" id="PTHR23055:SF178">
    <property type="entry name" value="NEUROCALCIN HOMOLOG"/>
    <property type="match status" value="1"/>
</dbReference>
<proteinExistence type="inferred from homology"/>
<evidence type="ECO:0000313" key="10">
    <source>
        <dbReference type="EMBL" id="VFT78400.1"/>
    </source>
</evidence>
<dbReference type="AlphaFoldDB" id="A0A485K7X2"/>
<dbReference type="InterPro" id="IPR028846">
    <property type="entry name" value="Recoverin"/>
</dbReference>
<dbReference type="CDD" id="cd00051">
    <property type="entry name" value="EFh"/>
    <property type="match status" value="2"/>
</dbReference>
<reference evidence="9" key="2">
    <citation type="submission" date="2019-06" db="EMBL/GenBank/DDBJ databases">
        <title>Genomics analysis of Aphanomyces spp. identifies a new class of oomycete effector associated with host adaptation.</title>
        <authorList>
            <person name="Gaulin E."/>
        </authorList>
    </citation>
    <scope>NUCLEOTIDE SEQUENCE</scope>
    <source>
        <strain evidence="9">CBS 578.67</strain>
    </source>
</reference>
<name>A0A485K7X2_9STRA</name>
<sequence length="740" mass="82933">MSAATHVLLEQLTGAKQRSTAAVSSNGKRRLQAQLDQISVPVVTFCRPPTACLTDVKTPPFNSPRPTSIYQRARKESIGALQLMGEMPLAAIVPTGAAAAKQRRCSTATSSDANIVISPPRRTSHGTLVHELSTVTAHHARRGEQEASQYLRITEDVLAQSFRELRVARASLPPTTTTIPPERSQRCRFDLELQLAHRAALARVRAGVAETSSPSHQHHHHYPHYDQPELCPHIRTSLASIEAESQTVVVEDQPKTLDHPTHHSPHRRHSLVDGRGHRPDDDADDVTPLPTRPRHVSPHATRQPTPATNLVSLELAQAYFWTLADVSIDSTQPLTLTGREVVTQDMFSRVFQHVLGFQDTLWATKCFAPSLPSRRATCLTLLELQAKVHMLRHGTDADKMQFVFSIYDVDRSGTVEVDEVFETLQSDKEDMWDQVMFSQLLLGLVNPHHDGIIEFDEFCTACRKIPMFFTCFTGALPLRLSSQPDNVKYRLRLESIRTMWSYGVKESAMETAHAISVDAFKTIISYFFRFSKASAIDQALATRIFQTFAQTSNRSIQFDEFIRGLFTLLEGAVEPRGRLMHSILDLDRGGTVTKSEIDMILRSRARTLQLQNIKDLNLERNAMEIMKVLDANGDGDISVEEFMAAVRKGPHVLEDLLDILFSGCHLEGIFNPDACKQHKLRNADIRDPDFVVHPHKLRKDFKKVFSNAVKKVSAVTVWCRSNVALQPSTSKANFKPIEPT</sequence>
<keyword evidence="2" id="KW-0519">Myristate</keyword>
<dbReference type="Proteomes" id="UP000332933">
    <property type="component" value="Unassembled WGS sequence"/>
</dbReference>
<dbReference type="InterPro" id="IPR002048">
    <property type="entry name" value="EF_hand_dom"/>
</dbReference>
<feature type="region of interest" description="Disordered" evidence="7">
    <location>
        <begin position="253"/>
        <end position="305"/>
    </location>
</feature>
<evidence type="ECO:0000256" key="4">
    <source>
        <dbReference type="ARBA" id="ARBA00022737"/>
    </source>
</evidence>
<dbReference type="PRINTS" id="PR00450">
    <property type="entry name" value="RECOVERIN"/>
</dbReference>
<dbReference type="SUPFAM" id="SSF47473">
    <property type="entry name" value="EF-hand"/>
    <property type="match status" value="2"/>
</dbReference>
<dbReference type="Gene3D" id="1.10.238.10">
    <property type="entry name" value="EF-hand"/>
    <property type="match status" value="2"/>
</dbReference>
<dbReference type="PROSITE" id="PS00018">
    <property type="entry name" value="EF_HAND_1"/>
    <property type="match status" value="3"/>
</dbReference>
<dbReference type="OrthoDB" id="74004at2759"/>
<evidence type="ECO:0000313" key="9">
    <source>
        <dbReference type="EMBL" id="KAF0719225.1"/>
    </source>
</evidence>
<dbReference type="EMBL" id="VJMH01000083">
    <property type="protein sequence ID" value="KAF0719225.1"/>
    <property type="molecule type" value="Genomic_DNA"/>
</dbReference>
<keyword evidence="3" id="KW-0479">Metal-binding</keyword>
<dbReference type="Pfam" id="PF13202">
    <property type="entry name" value="EF-hand_5"/>
    <property type="match status" value="1"/>
</dbReference>
<organism evidence="10 11">
    <name type="scientific">Aphanomyces stellatus</name>
    <dbReference type="NCBI Taxonomy" id="120398"/>
    <lineage>
        <taxon>Eukaryota</taxon>
        <taxon>Sar</taxon>
        <taxon>Stramenopiles</taxon>
        <taxon>Oomycota</taxon>
        <taxon>Saprolegniomycetes</taxon>
        <taxon>Saprolegniales</taxon>
        <taxon>Verrucalvaceae</taxon>
        <taxon>Aphanomyces</taxon>
    </lineage>
</organism>
<feature type="region of interest" description="Disordered" evidence="7">
    <location>
        <begin position="206"/>
        <end position="229"/>
    </location>
</feature>
<feature type="compositionally biased region" description="Low complexity" evidence="7">
    <location>
        <begin position="206"/>
        <end position="215"/>
    </location>
</feature>
<dbReference type="PROSITE" id="PS50222">
    <property type="entry name" value="EF_HAND_2"/>
    <property type="match status" value="2"/>
</dbReference>
<dbReference type="PANTHER" id="PTHR23055">
    <property type="entry name" value="CALCIUM BINDING PROTEINS"/>
    <property type="match status" value="1"/>
</dbReference>
<evidence type="ECO:0000259" key="8">
    <source>
        <dbReference type="PROSITE" id="PS50222"/>
    </source>
</evidence>
<reference evidence="10 11" key="1">
    <citation type="submission" date="2019-03" db="EMBL/GenBank/DDBJ databases">
        <authorList>
            <person name="Gaulin E."/>
            <person name="Dumas B."/>
        </authorList>
    </citation>
    <scope>NUCLEOTIDE SEQUENCE [LARGE SCALE GENOMIC DNA]</scope>
    <source>
        <strain evidence="10">CBS 568.67</strain>
    </source>
</reference>
<comment type="similarity">
    <text evidence="1">Belongs to the recoverin family.</text>
</comment>
<evidence type="ECO:0000256" key="3">
    <source>
        <dbReference type="ARBA" id="ARBA00022723"/>
    </source>
</evidence>
<dbReference type="InterPro" id="IPR011992">
    <property type="entry name" value="EF-hand-dom_pair"/>
</dbReference>
<feature type="domain" description="EF-hand" evidence="8">
    <location>
        <begin position="395"/>
        <end position="430"/>
    </location>
</feature>
<feature type="compositionally biased region" description="Basic and acidic residues" evidence="7">
    <location>
        <begin position="270"/>
        <end position="280"/>
    </location>
</feature>
<gene>
    <name evidence="10" type="primary">Aste57867_1180</name>
    <name evidence="9" type="ORF">As57867_001179</name>
    <name evidence="10" type="ORF">ASTE57867_1180</name>
</gene>
<evidence type="ECO:0000256" key="5">
    <source>
        <dbReference type="ARBA" id="ARBA00022837"/>
    </source>
</evidence>
<dbReference type="GO" id="GO:0005509">
    <property type="term" value="F:calcium ion binding"/>
    <property type="evidence" value="ECO:0007669"/>
    <property type="project" value="InterPro"/>
</dbReference>